<evidence type="ECO:0000313" key="1">
    <source>
        <dbReference type="EMBL" id="KIY69833.1"/>
    </source>
</evidence>
<protein>
    <submittedName>
        <fullName evidence="1">Uncharacterized protein</fullName>
    </submittedName>
</protein>
<organism evidence="1 2">
    <name type="scientific">Cylindrobasidium torrendii FP15055 ss-10</name>
    <dbReference type="NCBI Taxonomy" id="1314674"/>
    <lineage>
        <taxon>Eukaryota</taxon>
        <taxon>Fungi</taxon>
        <taxon>Dikarya</taxon>
        <taxon>Basidiomycota</taxon>
        <taxon>Agaricomycotina</taxon>
        <taxon>Agaricomycetes</taxon>
        <taxon>Agaricomycetidae</taxon>
        <taxon>Agaricales</taxon>
        <taxon>Marasmiineae</taxon>
        <taxon>Physalacriaceae</taxon>
        <taxon>Cylindrobasidium</taxon>
    </lineage>
</organism>
<dbReference type="Proteomes" id="UP000054007">
    <property type="component" value="Unassembled WGS sequence"/>
</dbReference>
<accession>A0A0D7BGY0</accession>
<dbReference type="EMBL" id="KN880477">
    <property type="protein sequence ID" value="KIY69833.1"/>
    <property type="molecule type" value="Genomic_DNA"/>
</dbReference>
<dbReference type="AlphaFoldDB" id="A0A0D7BGY0"/>
<reference evidence="1 2" key="1">
    <citation type="journal article" date="2015" name="Fungal Genet. Biol.">
        <title>Evolution of novel wood decay mechanisms in Agaricales revealed by the genome sequences of Fistulina hepatica and Cylindrobasidium torrendii.</title>
        <authorList>
            <person name="Floudas D."/>
            <person name="Held B.W."/>
            <person name="Riley R."/>
            <person name="Nagy L.G."/>
            <person name="Koehler G."/>
            <person name="Ransdell A.S."/>
            <person name="Younus H."/>
            <person name="Chow J."/>
            <person name="Chiniquy J."/>
            <person name="Lipzen A."/>
            <person name="Tritt A."/>
            <person name="Sun H."/>
            <person name="Haridas S."/>
            <person name="LaButti K."/>
            <person name="Ohm R.A."/>
            <person name="Kues U."/>
            <person name="Blanchette R.A."/>
            <person name="Grigoriev I.V."/>
            <person name="Minto R.E."/>
            <person name="Hibbett D.S."/>
        </authorList>
    </citation>
    <scope>NUCLEOTIDE SEQUENCE [LARGE SCALE GENOMIC DNA]</scope>
    <source>
        <strain evidence="1 2">FP15055 ss-10</strain>
    </source>
</reference>
<sequence length="56" mass="6228">MFELEKVDHWALGSRLFSRVPVASYGGALCGGTPADKSSRACVDAVLHQWFFFPRL</sequence>
<dbReference type="OrthoDB" id="6329284at2759"/>
<name>A0A0D7BGY0_9AGAR</name>
<evidence type="ECO:0000313" key="2">
    <source>
        <dbReference type="Proteomes" id="UP000054007"/>
    </source>
</evidence>
<keyword evidence="2" id="KW-1185">Reference proteome</keyword>
<proteinExistence type="predicted"/>
<gene>
    <name evidence="1" type="ORF">CYLTODRAFT_420274</name>
</gene>